<feature type="region of interest" description="Disordered" evidence="1">
    <location>
        <begin position="11"/>
        <end position="129"/>
    </location>
</feature>
<feature type="compositionally biased region" description="Basic and acidic residues" evidence="1">
    <location>
        <begin position="337"/>
        <end position="356"/>
    </location>
</feature>
<dbReference type="KEGG" id="mrr:Moror_10502"/>
<feature type="compositionally biased region" description="Polar residues" evidence="1">
    <location>
        <begin position="205"/>
        <end position="214"/>
    </location>
</feature>
<proteinExistence type="predicted"/>
<dbReference type="HOGENOM" id="CLU_439457_0_0_1"/>
<feature type="compositionally biased region" description="Basic and acidic residues" evidence="1">
    <location>
        <begin position="370"/>
        <end position="384"/>
    </location>
</feature>
<name>V2XH71_MONRO</name>
<organism evidence="2 3">
    <name type="scientific">Moniliophthora roreri (strain MCA 2997)</name>
    <name type="common">Cocoa frosty pod rot fungus</name>
    <name type="synonym">Crinipellis roreri</name>
    <dbReference type="NCBI Taxonomy" id="1381753"/>
    <lineage>
        <taxon>Eukaryota</taxon>
        <taxon>Fungi</taxon>
        <taxon>Dikarya</taxon>
        <taxon>Basidiomycota</taxon>
        <taxon>Agaricomycotina</taxon>
        <taxon>Agaricomycetes</taxon>
        <taxon>Agaricomycetidae</taxon>
        <taxon>Agaricales</taxon>
        <taxon>Marasmiineae</taxon>
        <taxon>Marasmiaceae</taxon>
        <taxon>Moniliophthora</taxon>
    </lineage>
</organism>
<dbReference type="Proteomes" id="UP000017559">
    <property type="component" value="Unassembled WGS sequence"/>
</dbReference>
<feature type="compositionally biased region" description="Basic residues" evidence="1">
    <location>
        <begin position="104"/>
        <end position="114"/>
    </location>
</feature>
<feature type="compositionally biased region" description="Basic and acidic residues" evidence="1">
    <location>
        <begin position="249"/>
        <end position="268"/>
    </location>
</feature>
<keyword evidence="3" id="KW-1185">Reference proteome</keyword>
<dbReference type="AlphaFoldDB" id="V2XH71"/>
<gene>
    <name evidence="2" type="ORF">Moror_10502</name>
</gene>
<feature type="compositionally biased region" description="Polar residues" evidence="1">
    <location>
        <begin position="11"/>
        <end position="42"/>
    </location>
</feature>
<protein>
    <submittedName>
        <fullName evidence="2">Uncharacterized protein</fullName>
    </submittedName>
</protein>
<evidence type="ECO:0000313" key="2">
    <source>
        <dbReference type="EMBL" id="ESK91850.1"/>
    </source>
</evidence>
<comment type="caution">
    <text evidence="2">The sequence shown here is derived from an EMBL/GenBank/DDBJ whole genome shotgun (WGS) entry which is preliminary data.</text>
</comment>
<evidence type="ECO:0000313" key="3">
    <source>
        <dbReference type="Proteomes" id="UP000017559"/>
    </source>
</evidence>
<accession>V2XH71</accession>
<reference evidence="2 3" key="1">
    <citation type="journal article" date="2014" name="BMC Genomics">
        <title>Genome and secretome analysis of the hemibiotrophic fungal pathogen, Moniliophthora roreri, which causes frosty pod rot disease of cacao: mechanisms of the biotrophic and necrotrophic phases.</title>
        <authorList>
            <person name="Meinhardt L.W."/>
            <person name="Costa G.G.L."/>
            <person name="Thomazella D.P.T."/>
            <person name="Teixeira P.J.P.L."/>
            <person name="Carazzolle M.F."/>
            <person name="Schuster S.C."/>
            <person name="Carlson J.E."/>
            <person name="Guiltinan M.J."/>
            <person name="Mieczkowski P."/>
            <person name="Farmer A."/>
            <person name="Ramaraj T."/>
            <person name="Crozier J."/>
            <person name="Davis R.E."/>
            <person name="Shao J."/>
            <person name="Melnick R.L."/>
            <person name="Pereira G.A.G."/>
            <person name="Bailey B.A."/>
        </authorList>
    </citation>
    <scope>NUCLEOTIDE SEQUENCE [LARGE SCALE GENOMIC DNA]</scope>
    <source>
        <strain evidence="2 3">MCA 2997</strain>
    </source>
</reference>
<feature type="region of interest" description="Disordered" evidence="1">
    <location>
        <begin position="141"/>
        <end position="508"/>
    </location>
</feature>
<evidence type="ECO:0000256" key="1">
    <source>
        <dbReference type="SAM" id="MobiDB-lite"/>
    </source>
</evidence>
<feature type="compositionally biased region" description="Basic and acidic residues" evidence="1">
    <location>
        <begin position="77"/>
        <end position="90"/>
    </location>
</feature>
<feature type="compositionally biased region" description="Polar residues" evidence="1">
    <location>
        <begin position="303"/>
        <end position="320"/>
    </location>
</feature>
<feature type="compositionally biased region" description="Basic and acidic residues" evidence="1">
    <location>
        <begin position="413"/>
        <end position="445"/>
    </location>
</feature>
<sequence>MFNRARGFNINGGSFNSVGRDQYNGNQFSDGVMSTNVDQVANPTYRVRRGPMRNYDQPPPRVPRRPDLEYSDDDYGYDDHDGHDDYHSYDDYEDQGARPAPPRASKHRVRRPPRGHNESAPRPQAQGANYVDDDYTYQHQLESRPRVIRPGYGLDDDYIPQRRPESHYAPPAQESRSRDGNYYSRPQAEPHAPRINRGAGDRYTSRSQPTRGSPPSTPDHSLEYDSEYDLTSRRRPHIIRSRIPPPSTMDHRSEYSSEDDSTSHDQRRSMTRPRAPPLSLDSDGHDNYTSQRRRHPAFDNRLNDGSVSNPTGKGTSMQNKSVRDDSYSTTTTTMEMPKAKTIDNNDLRRLHEENRARRSGNNMNSDVAETDPHNEETNKSRESGRQGPWGNSDVLTYEASEKYNARRLPPRKRREDREVHGDDNNFDERFARLEAAWKSRFDQRPSEPSQNAEPDRDEAQPSSIPTRSLATDTDFLSTSSPINTPSFDAGRDPIPENDSDEAAPDIPNPRSSWWSSFPTWTLLASVPCIFLCGQLLAHYTNLYPTPSWLPTRIQIITYAICIFSCGYLAYTFTFQKREEQGEVTVRSVPGFSMASLTHSTSLDCQPISPPILLAISPNICHP</sequence>
<feature type="compositionally biased region" description="Polar residues" evidence="1">
    <location>
        <begin position="460"/>
        <end position="486"/>
    </location>
</feature>
<dbReference type="EMBL" id="AWSO01000314">
    <property type="protein sequence ID" value="ESK91850.1"/>
    <property type="molecule type" value="Genomic_DNA"/>
</dbReference>